<feature type="transmembrane region" description="Helical" evidence="1">
    <location>
        <begin position="96"/>
        <end position="118"/>
    </location>
</feature>
<dbReference type="Proteomes" id="UP000828236">
    <property type="component" value="Unassembled WGS sequence"/>
</dbReference>
<feature type="transmembrane region" description="Helical" evidence="1">
    <location>
        <begin position="61"/>
        <end position="84"/>
    </location>
</feature>
<organism evidence="2">
    <name type="scientific">Dermatophagoides farinae</name>
    <name type="common">American house dust mite</name>
    <dbReference type="NCBI Taxonomy" id="6954"/>
    <lineage>
        <taxon>Eukaryota</taxon>
        <taxon>Metazoa</taxon>
        <taxon>Ecdysozoa</taxon>
        <taxon>Arthropoda</taxon>
        <taxon>Chelicerata</taxon>
        <taxon>Arachnida</taxon>
        <taxon>Acari</taxon>
        <taxon>Acariformes</taxon>
        <taxon>Sarcoptiformes</taxon>
        <taxon>Astigmata</taxon>
        <taxon>Psoroptidia</taxon>
        <taxon>Analgoidea</taxon>
        <taxon>Pyroglyphidae</taxon>
        <taxon>Dermatophagoidinae</taxon>
        <taxon>Dermatophagoides</taxon>
    </lineage>
</organism>
<dbReference type="EMBL" id="SDOV01000009">
    <property type="protein sequence ID" value="KAH7637264.1"/>
    <property type="molecule type" value="Genomic_DNA"/>
</dbReference>
<evidence type="ECO:0000256" key="1">
    <source>
        <dbReference type="SAM" id="Phobius"/>
    </source>
</evidence>
<comment type="caution">
    <text evidence="2">The sequence shown here is derived from an EMBL/GenBank/DDBJ whole genome shotgun (WGS) entry which is preliminary data.</text>
</comment>
<feature type="transmembrane region" description="Helical" evidence="1">
    <location>
        <begin position="191"/>
        <end position="211"/>
    </location>
</feature>
<evidence type="ECO:0000313" key="2">
    <source>
        <dbReference type="EMBL" id="KAH7637264.1"/>
    </source>
</evidence>
<keyword evidence="1" id="KW-0812">Transmembrane</keyword>
<name>A0A9D4NS74_DERFA</name>
<dbReference type="Gene3D" id="1.20.1070.10">
    <property type="entry name" value="Rhodopsin 7-helix transmembrane proteins"/>
    <property type="match status" value="1"/>
</dbReference>
<keyword evidence="1" id="KW-0472">Membrane</keyword>
<dbReference type="SUPFAM" id="SSF81321">
    <property type="entry name" value="Family A G protein-coupled receptor-like"/>
    <property type="match status" value="1"/>
</dbReference>
<proteinExistence type="predicted"/>
<reference evidence="2" key="2">
    <citation type="journal article" date="2021" name="World Allergy Organ. J.">
        <title>Chromosome-level assembly of Dermatophagoides farinae genome and transcriptome reveals two novel allergens Der f 37 and Der f 39.</title>
        <authorList>
            <person name="Chen J."/>
            <person name="Cai Z."/>
            <person name="Fan D."/>
            <person name="Hu J."/>
            <person name="Hou Y."/>
            <person name="He Y."/>
            <person name="Zhang Z."/>
            <person name="Zhao Z."/>
            <person name="Gao P."/>
            <person name="Hu W."/>
            <person name="Sun J."/>
            <person name="Li J."/>
            <person name="Ji K."/>
        </authorList>
    </citation>
    <scope>NUCLEOTIDE SEQUENCE</scope>
    <source>
        <strain evidence="2">JKM2019</strain>
    </source>
</reference>
<reference evidence="2" key="1">
    <citation type="submission" date="2020-06" db="EMBL/GenBank/DDBJ databases">
        <authorList>
            <person name="Ji K."/>
            <person name="Li J."/>
        </authorList>
    </citation>
    <scope>NUCLEOTIDE SEQUENCE</scope>
    <source>
        <strain evidence="2">JKM2019</strain>
        <tissue evidence="2">Whole body</tissue>
    </source>
</reference>
<protein>
    <recommendedName>
        <fullName evidence="3">G-protein coupled receptors family 1 profile domain-containing protein</fullName>
    </recommendedName>
</protein>
<feature type="transmembrane region" description="Helical" evidence="1">
    <location>
        <begin position="149"/>
        <end position="170"/>
    </location>
</feature>
<evidence type="ECO:0008006" key="3">
    <source>
        <dbReference type="Google" id="ProtNLM"/>
    </source>
</evidence>
<keyword evidence="1" id="KW-1133">Transmembrane helix</keyword>
<accession>A0A9D4NS74</accession>
<gene>
    <name evidence="2" type="ORF">HUG17_7470</name>
</gene>
<dbReference type="AlphaFoldDB" id="A0A9D4NS74"/>
<sequence>MLHTDLIHHTDDGYDDYYDDNITATTTTSLTSSLLKNTNALLQSSDNQHNQQQQQYLWITYGWLAICIVTIIVIVLIIWTTLIHYTYRKKWRTLDILLAAILIQELPNAITLLSISTIKSTLIHLPRSSSFVNSSHQHDYHSNWNVYDILLWLSTSQRFFQFAIITSLIVDRAFIIKWPYQYRFSVRHSQIRFYMIILALISAVFGTFAVISHQNYQFDRSKLSMATTTTTTTAKSYDFDRSWPTPTTTTTTKTVTVTTETTTIIDDNSTTESSLNGTISIVTKPPPPMNQTSYYDDSMIQFTTFLLPFILC</sequence>